<evidence type="ECO:0000313" key="3">
    <source>
        <dbReference type="Proteomes" id="UP000298061"/>
    </source>
</evidence>
<dbReference type="AlphaFoldDB" id="A0A4Y9ZYT1"/>
<comment type="caution">
    <text evidence="2">The sequence shown here is derived from an EMBL/GenBank/DDBJ whole genome shotgun (WGS) entry which is preliminary data.</text>
</comment>
<keyword evidence="3" id="KW-1185">Reference proteome</keyword>
<gene>
    <name evidence="2" type="ORF">EWM64_g4808</name>
</gene>
<name>A0A4Y9ZYT1_9AGAM</name>
<evidence type="ECO:0000256" key="1">
    <source>
        <dbReference type="SAM" id="MobiDB-lite"/>
    </source>
</evidence>
<feature type="region of interest" description="Disordered" evidence="1">
    <location>
        <begin position="138"/>
        <end position="184"/>
    </location>
</feature>
<accession>A0A4Y9ZYT1</accession>
<feature type="compositionally biased region" description="Low complexity" evidence="1">
    <location>
        <begin position="157"/>
        <end position="173"/>
    </location>
</feature>
<protein>
    <submittedName>
        <fullName evidence="2">Uncharacterized protein</fullName>
    </submittedName>
</protein>
<evidence type="ECO:0000313" key="2">
    <source>
        <dbReference type="EMBL" id="TFY79203.1"/>
    </source>
</evidence>
<dbReference type="Proteomes" id="UP000298061">
    <property type="component" value="Unassembled WGS sequence"/>
</dbReference>
<sequence length="184" mass="20388">MAKGGKKGPPYTEEPEYKYIVITRPYGMKPTNRDKGDIDRVASWVCLMFNDVSAVEAVWTMNTRDEVIVQLGLHIDIEPILGAHKWHKIANNYNGNPEAVSCVFQYNYRMSGEPGMHGVFSKPYPRPSYAKPRLSNLALPLPANRHRTPTPEPVSEPVPAANPAEEPTANAAEVKSEATEQSGN</sequence>
<dbReference type="OrthoDB" id="2996389at2759"/>
<dbReference type="EMBL" id="SFCI01000540">
    <property type="protein sequence ID" value="TFY79203.1"/>
    <property type="molecule type" value="Genomic_DNA"/>
</dbReference>
<organism evidence="2 3">
    <name type="scientific">Hericium alpestre</name>
    <dbReference type="NCBI Taxonomy" id="135208"/>
    <lineage>
        <taxon>Eukaryota</taxon>
        <taxon>Fungi</taxon>
        <taxon>Dikarya</taxon>
        <taxon>Basidiomycota</taxon>
        <taxon>Agaricomycotina</taxon>
        <taxon>Agaricomycetes</taxon>
        <taxon>Russulales</taxon>
        <taxon>Hericiaceae</taxon>
        <taxon>Hericium</taxon>
    </lineage>
</organism>
<proteinExistence type="predicted"/>
<reference evidence="2 3" key="1">
    <citation type="submission" date="2019-02" db="EMBL/GenBank/DDBJ databases">
        <title>Genome sequencing of the rare red list fungi Hericium alpestre (H. flagellum).</title>
        <authorList>
            <person name="Buettner E."/>
            <person name="Kellner H."/>
        </authorList>
    </citation>
    <scope>NUCLEOTIDE SEQUENCE [LARGE SCALE GENOMIC DNA]</scope>
    <source>
        <strain evidence="2 3">DSM 108284</strain>
    </source>
</reference>